<dbReference type="Proteomes" id="UP000799777">
    <property type="component" value="Unassembled WGS sequence"/>
</dbReference>
<gene>
    <name evidence="2" type="ORF">EK21DRAFT_106691</name>
</gene>
<feature type="compositionally biased region" description="Basic and acidic residues" evidence="1">
    <location>
        <begin position="178"/>
        <end position="189"/>
    </location>
</feature>
<sequence length="189" mass="21609">MRELLTSNNQESASFEPGNEWEEEDHSCDSGSEDDEQNCGIANLHDDCQDIVHRHAASEAALHEPTTKEEDPNSFFYDEIEELMADIEKDEVTLASDDIPDESFLELLGELCARRMERQAYKARIVPGGDGLEDWPPYGDLISYEESLGYHEPRSDESEKRESDHDREDEDSDGDDEGERRAEDTYDIE</sequence>
<dbReference type="EMBL" id="ML978156">
    <property type="protein sequence ID" value="KAF2035854.1"/>
    <property type="molecule type" value="Genomic_DNA"/>
</dbReference>
<comment type="caution">
    <text evidence="2">The sequence shown here is derived from an EMBL/GenBank/DDBJ whole genome shotgun (WGS) entry which is preliminary data.</text>
</comment>
<feature type="region of interest" description="Disordered" evidence="1">
    <location>
        <begin position="1"/>
        <end position="40"/>
    </location>
</feature>
<reference evidence="2" key="1">
    <citation type="journal article" date="2020" name="Stud. Mycol.">
        <title>101 Dothideomycetes genomes: a test case for predicting lifestyles and emergence of pathogens.</title>
        <authorList>
            <person name="Haridas S."/>
            <person name="Albert R."/>
            <person name="Binder M."/>
            <person name="Bloem J."/>
            <person name="Labutti K."/>
            <person name="Salamov A."/>
            <person name="Andreopoulos B."/>
            <person name="Baker S."/>
            <person name="Barry K."/>
            <person name="Bills G."/>
            <person name="Bluhm B."/>
            <person name="Cannon C."/>
            <person name="Castanera R."/>
            <person name="Culley D."/>
            <person name="Daum C."/>
            <person name="Ezra D."/>
            <person name="Gonzalez J."/>
            <person name="Henrissat B."/>
            <person name="Kuo A."/>
            <person name="Liang C."/>
            <person name="Lipzen A."/>
            <person name="Lutzoni F."/>
            <person name="Magnuson J."/>
            <person name="Mondo S."/>
            <person name="Nolan M."/>
            <person name="Ohm R."/>
            <person name="Pangilinan J."/>
            <person name="Park H.-J."/>
            <person name="Ramirez L."/>
            <person name="Alfaro M."/>
            <person name="Sun H."/>
            <person name="Tritt A."/>
            <person name="Yoshinaga Y."/>
            <person name="Zwiers L.-H."/>
            <person name="Turgeon B."/>
            <person name="Goodwin S."/>
            <person name="Spatafora J."/>
            <person name="Crous P."/>
            <person name="Grigoriev I."/>
        </authorList>
    </citation>
    <scope>NUCLEOTIDE SEQUENCE</scope>
    <source>
        <strain evidence="2">CBS 110217</strain>
    </source>
</reference>
<feature type="compositionally biased region" description="Basic and acidic residues" evidence="1">
    <location>
        <begin position="148"/>
        <end position="166"/>
    </location>
</feature>
<evidence type="ECO:0000313" key="2">
    <source>
        <dbReference type="EMBL" id="KAF2035854.1"/>
    </source>
</evidence>
<feature type="compositionally biased region" description="Polar residues" evidence="1">
    <location>
        <begin position="1"/>
        <end position="13"/>
    </location>
</feature>
<feature type="compositionally biased region" description="Acidic residues" evidence="1">
    <location>
        <begin position="19"/>
        <end position="37"/>
    </location>
</feature>
<name>A0A9P4HKC3_9PLEO</name>
<keyword evidence="3" id="KW-1185">Reference proteome</keyword>
<accession>A0A9P4HKC3</accession>
<feature type="region of interest" description="Disordered" evidence="1">
    <location>
        <begin position="125"/>
        <end position="189"/>
    </location>
</feature>
<protein>
    <submittedName>
        <fullName evidence="2">Uncharacterized protein</fullName>
    </submittedName>
</protein>
<proteinExistence type="predicted"/>
<evidence type="ECO:0000313" key="3">
    <source>
        <dbReference type="Proteomes" id="UP000799777"/>
    </source>
</evidence>
<dbReference type="AlphaFoldDB" id="A0A9P4HKC3"/>
<organism evidence="2 3">
    <name type="scientific">Setomelanomma holmii</name>
    <dbReference type="NCBI Taxonomy" id="210430"/>
    <lineage>
        <taxon>Eukaryota</taxon>
        <taxon>Fungi</taxon>
        <taxon>Dikarya</taxon>
        <taxon>Ascomycota</taxon>
        <taxon>Pezizomycotina</taxon>
        <taxon>Dothideomycetes</taxon>
        <taxon>Pleosporomycetidae</taxon>
        <taxon>Pleosporales</taxon>
        <taxon>Pleosporineae</taxon>
        <taxon>Phaeosphaeriaceae</taxon>
        <taxon>Setomelanomma</taxon>
    </lineage>
</organism>
<evidence type="ECO:0000256" key="1">
    <source>
        <dbReference type="SAM" id="MobiDB-lite"/>
    </source>
</evidence>
<feature type="compositionally biased region" description="Acidic residues" evidence="1">
    <location>
        <begin position="167"/>
        <end position="177"/>
    </location>
</feature>